<feature type="compositionally biased region" description="Low complexity" evidence="1">
    <location>
        <begin position="106"/>
        <end position="119"/>
    </location>
</feature>
<proteinExistence type="predicted"/>
<evidence type="ECO:0000256" key="1">
    <source>
        <dbReference type="SAM" id="MobiDB-lite"/>
    </source>
</evidence>
<name>A0A0C3CQK8_HEBCY</name>
<feature type="region of interest" description="Disordered" evidence="1">
    <location>
        <begin position="89"/>
        <end position="127"/>
    </location>
</feature>
<protein>
    <submittedName>
        <fullName evidence="2">Uncharacterized protein</fullName>
    </submittedName>
</protein>
<organism evidence="2 3">
    <name type="scientific">Hebeloma cylindrosporum</name>
    <dbReference type="NCBI Taxonomy" id="76867"/>
    <lineage>
        <taxon>Eukaryota</taxon>
        <taxon>Fungi</taxon>
        <taxon>Dikarya</taxon>
        <taxon>Basidiomycota</taxon>
        <taxon>Agaricomycotina</taxon>
        <taxon>Agaricomycetes</taxon>
        <taxon>Agaricomycetidae</taxon>
        <taxon>Agaricales</taxon>
        <taxon>Agaricineae</taxon>
        <taxon>Hymenogastraceae</taxon>
        <taxon>Hebeloma</taxon>
    </lineage>
</organism>
<gene>
    <name evidence="2" type="ORF">M413DRAFT_441194</name>
</gene>
<dbReference type="AlphaFoldDB" id="A0A0C3CQK8"/>
<dbReference type="HOGENOM" id="CLU_1975765_0_0_1"/>
<keyword evidence="3" id="KW-1185">Reference proteome</keyword>
<evidence type="ECO:0000313" key="3">
    <source>
        <dbReference type="Proteomes" id="UP000053424"/>
    </source>
</evidence>
<feature type="non-terminal residue" evidence="2">
    <location>
        <position position="127"/>
    </location>
</feature>
<sequence length="127" mass="14235">DWCSFFHFLGPYRIQCSWSTFLADILVVTSHYHTEFSEYSPSQSKFQSVHRVQTLHSESSPRSSSSIPTSIRLMAANCIRHAYISTPNIPRRQRIQQRPLTKMENEAPSAALSAPSNASGFGVTSGE</sequence>
<reference evidence="3" key="2">
    <citation type="submission" date="2015-01" db="EMBL/GenBank/DDBJ databases">
        <title>Evolutionary Origins and Diversification of the Mycorrhizal Mutualists.</title>
        <authorList>
            <consortium name="DOE Joint Genome Institute"/>
            <consortium name="Mycorrhizal Genomics Consortium"/>
            <person name="Kohler A."/>
            <person name="Kuo A."/>
            <person name="Nagy L.G."/>
            <person name="Floudas D."/>
            <person name="Copeland A."/>
            <person name="Barry K.W."/>
            <person name="Cichocki N."/>
            <person name="Veneault-Fourrey C."/>
            <person name="LaButti K."/>
            <person name="Lindquist E.A."/>
            <person name="Lipzen A."/>
            <person name="Lundell T."/>
            <person name="Morin E."/>
            <person name="Murat C."/>
            <person name="Riley R."/>
            <person name="Ohm R."/>
            <person name="Sun H."/>
            <person name="Tunlid A."/>
            <person name="Henrissat B."/>
            <person name="Grigoriev I.V."/>
            <person name="Hibbett D.S."/>
            <person name="Martin F."/>
        </authorList>
    </citation>
    <scope>NUCLEOTIDE SEQUENCE [LARGE SCALE GENOMIC DNA]</scope>
    <source>
        <strain evidence="3">h7</strain>
    </source>
</reference>
<reference evidence="2 3" key="1">
    <citation type="submission" date="2014-04" db="EMBL/GenBank/DDBJ databases">
        <authorList>
            <consortium name="DOE Joint Genome Institute"/>
            <person name="Kuo A."/>
            <person name="Gay G."/>
            <person name="Dore J."/>
            <person name="Kohler A."/>
            <person name="Nagy L.G."/>
            <person name="Floudas D."/>
            <person name="Copeland A."/>
            <person name="Barry K.W."/>
            <person name="Cichocki N."/>
            <person name="Veneault-Fourrey C."/>
            <person name="LaButti K."/>
            <person name="Lindquist E.A."/>
            <person name="Lipzen A."/>
            <person name="Lundell T."/>
            <person name="Morin E."/>
            <person name="Murat C."/>
            <person name="Sun H."/>
            <person name="Tunlid A."/>
            <person name="Henrissat B."/>
            <person name="Grigoriev I.V."/>
            <person name="Hibbett D.S."/>
            <person name="Martin F."/>
            <person name="Nordberg H.P."/>
            <person name="Cantor M.N."/>
            <person name="Hua S.X."/>
        </authorList>
    </citation>
    <scope>NUCLEOTIDE SEQUENCE [LARGE SCALE GENOMIC DNA]</scope>
    <source>
        <strain evidence="3">h7</strain>
    </source>
</reference>
<dbReference type="Proteomes" id="UP000053424">
    <property type="component" value="Unassembled WGS sequence"/>
</dbReference>
<evidence type="ECO:0000313" key="2">
    <source>
        <dbReference type="EMBL" id="KIM46131.1"/>
    </source>
</evidence>
<accession>A0A0C3CQK8</accession>
<dbReference type="EMBL" id="KN831771">
    <property type="protein sequence ID" value="KIM46131.1"/>
    <property type="molecule type" value="Genomic_DNA"/>
</dbReference>